<dbReference type="InterPro" id="IPR036873">
    <property type="entry name" value="Rhodanese-like_dom_sf"/>
</dbReference>
<evidence type="ECO:0000313" key="4">
    <source>
        <dbReference type="Proteomes" id="UP001209681"/>
    </source>
</evidence>
<dbReference type="PANTHER" id="PTHR30401:SF0">
    <property type="entry name" value="TRNA 2-SELENOURIDINE SYNTHASE"/>
    <property type="match status" value="1"/>
</dbReference>
<feature type="domain" description="Rhodanese" evidence="2">
    <location>
        <begin position="57"/>
        <end position="178"/>
    </location>
</feature>
<dbReference type="Pfam" id="PF26341">
    <property type="entry name" value="AAA_SelU"/>
    <property type="match status" value="1"/>
</dbReference>
<dbReference type="Proteomes" id="UP001209681">
    <property type="component" value="Unassembled WGS sequence"/>
</dbReference>
<keyword evidence="3" id="KW-0808">Transferase</keyword>
<dbReference type="PROSITE" id="PS50206">
    <property type="entry name" value="RHODANESE_3"/>
    <property type="match status" value="1"/>
</dbReference>
<dbReference type="InterPro" id="IPR027417">
    <property type="entry name" value="P-loop_NTPase"/>
</dbReference>
<name>A0ABT3NAI7_9BACT</name>
<gene>
    <name evidence="3" type="primary">mnmH</name>
    <name evidence="3" type="ORF">OOT00_10855</name>
</gene>
<dbReference type="InterPro" id="IPR001763">
    <property type="entry name" value="Rhodanese-like_dom"/>
</dbReference>
<evidence type="ECO:0000313" key="3">
    <source>
        <dbReference type="EMBL" id="MCW7754484.1"/>
    </source>
</evidence>
<dbReference type="Pfam" id="PF00581">
    <property type="entry name" value="Rhodanese"/>
    <property type="match status" value="1"/>
</dbReference>
<keyword evidence="1" id="KW-0711">Selenium</keyword>
<dbReference type="NCBIfam" id="TIGR03167">
    <property type="entry name" value="tRNA_sel_U_synt"/>
    <property type="match status" value="1"/>
</dbReference>
<dbReference type="SUPFAM" id="SSF52821">
    <property type="entry name" value="Rhodanese/Cell cycle control phosphatase"/>
    <property type="match status" value="1"/>
</dbReference>
<dbReference type="SMART" id="SM00450">
    <property type="entry name" value="RHOD"/>
    <property type="match status" value="1"/>
</dbReference>
<keyword evidence="4" id="KW-1185">Reference proteome</keyword>
<dbReference type="Gene3D" id="3.40.250.10">
    <property type="entry name" value="Rhodanese-like domain"/>
    <property type="match status" value="1"/>
</dbReference>
<dbReference type="PANTHER" id="PTHR30401">
    <property type="entry name" value="TRNA 2-SELENOURIDINE SYNTHASE"/>
    <property type="match status" value="1"/>
</dbReference>
<evidence type="ECO:0000259" key="2">
    <source>
        <dbReference type="PROSITE" id="PS50206"/>
    </source>
</evidence>
<dbReference type="RefSeq" id="WP_265425401.1">
    <property type="nucleotide sequence ID" value="NZ_JAPFPW010000012.1"/>
</dbReference>
<dbReference type="InterPro" id="IPR017582">
    <property type="entry name" value="SelU"/>
</dbReference>
<organism evidence="3 4">
    <name type="scientific">Desulfobotulus pelophilus</name>
    <dbReference type="NCBI Taxonomy" id="2823377"/>
    <lineage>
        <taxon>Bacteria</taxon>
        <taxon>Pseudomonadati</taxon>
        <taxon>Thermodesulfobacteriota</taxon>
        <taxon>Desulfobacteria</taxon>
        <taxon>Desulfobacterales</taxon>
        <taxon>Desulfobacteraceae</taxon>
        <taxon>Desulfobotulus</taxon>
    </lineage>
</organism>
<dbReference type="GO" id="GO:0016740">
    <property type="term" value="F:transferase activity"/>
    <property type="evidence" value="ECO:0007669"/>
    <property type="project" value="UniProtKB-KW"/>
</dbReference>
<evidence type="ECO:0000256" key="1">
    <source>
        <dbReference type="ARBA" id="ARBA00023266"/>
    </source>
</evidence>
<protein>
    <submittedName>
        <fullName evidence="3">tRNA 2-selenouridine(34) synthase MnmH</fullName>
        <ecNumber evidence="3">2.5.1.-</ecNumber>
    </submittedName>
</protein>
<accession>A0ABT3NAI7</accession>
<reference evidence="3 4" key="1">
    <citation type="submission" date="2022-11" db="EMBL/GenBank/DDBJ databases">
        <title>Desulfobotulus tamanensis H1 sp. nov. - anaerobic, alkaliphilic, sulphate reducing bacterium isolated from terrestrial mud volcano.</title>
        <authorList>
            <person name="Frolova A."/>
            <person name="Merkel A.Y."/>
            <person name="Slobodkin A.I."/>
        </authorList>
    </citation>
    <scope>NUCLEOTIDE SEQUENCE [LARGE SCALE GENOMIC DNA]</scope>
    <source>
        <strain evidence="3 4">H1</strain>
    </source>
</reference>
<dbReference type="EMBL" id="JAPFPW010000012">
    <property type="protein sequence ID" value="MCW7754484.1"/>
    <property type="molecule type" value="Genomic_DNA"/>
</dbReference>
<dbReference type="InterPro" id="IPR058840">
    <property type="entry name" value="AAA_SelU"/>
</dbReference>
<dbReference type="SUPFAM" id="SSF52540">
    <property type="entry name" value="P-loop containing nucleoside triphosphate hydrolases"/>
    <property type="match status" value="1"/>
</dbReference>
<proteinExistence type="predicted"/>
<dbReference type="EC" id="2.5.1.-" evidence="3"/>
<dbReference type="NCBIfam" id="NF008750">
    <property type="entry name" value="PRK11784.1-2"/>
    <property type="match status" value="1"/>
</dbReference>
<sequence length="410" mass="46087">MGDDTEKQEQQAELNDLCQRIQAMELPEIRQNLIAPDVKNISQKAFGEVLQSYLCGDDPEYGVVDVRSESEYAKNAIPVAVSMPILNDRERHEVGLLYKRYSHKDALRYAFHLAREKEASYVEKARRYAGGRPLILYCWRGGGRSRYVAGLLGRHGVPVMRLEGGHKGFRREVYDLLYHGSLRLWSLSGMTGCGKSELLEFLAKTHPSLPVLHLEALAGHAASVFGHIRFAGQGGAVDQQTFETRLYLALLAHRQANGEFPFFLTEMESRKIGGVQIPPALFKALENGPHIRLESPMDLRVARLTREYFGEDGRGRDAVRDALLYLSRRVGGHRVRYWQSLLDKGDTGLFLHDILVDYYDKGYKGEKTEPFQVLCCHAIPAAAETVAGIWQRCFCQDSSGSAVMAEEPSL</sequence>
<comment type="caution">
    <text evidence="3">The sequence shown here is derived from an EMBL/GenBank/DDBJ whole genome shotgun (WGS) entry which is preliminary data.</text>
</comment>